<dbReference type="Proteomes" id="UP001177670">
    <property type="component" value="Unassembled WGS sequence"/>
</dbReference>
<proteinExistence type="predicted"/>
<dbReference type="AlphaFoldDB" id="A0AA40G305"/>
<gene>
    <name evidence="1" type="ORF">K0M31_019745</name>
</gene>
<sequence length="75" mass="8116">MDSFGSFKSARCVSIILPPGAEVKLLIVAGASRDFAETQTSNISVSGVSRDFTARWRSTRSVSLLMYQVAYPTIA</sequence>
<keyword evidence="2" id="KW-1185">Reference proteome</keyword>
<evidence type="ECO:0000313" key="1">
    <source>
        <dbReference type="EMBL" id="KAK1130061.1"/>
    </source>
</evidence>
<accession>A0AA40G305</accession>
<organism evidence="1 2">
    <name type="scientific">Melipona bicolor</name>
    <dbReference type="NCBI Taxonomy" id="60889"/>
    <lineage>
        <taxon>Eukaryota</taxon>
        <taxon>Metazoa</taxon>
        <taxon>Ecdysozoa</taxon>
        <taxon>Arthropoda</taxon>
        <taxon>Hexapoda</taxon>
        <taxon>Insecta</taxon>
        <taxon>Pterygota</taxon>
        <taxon>Neoptera</taxon>
        <taxon>Endopterygota</taxon>
        <taxon>Hymenoptera</taxon>
        <taxon>Apocrita</taxon>
        <taxon>Aculeata</taxon>
        <taxon>Apoidea</taxon>
        <taxon>Anthophila</taxon>
        <taxon>Apidae</taxon>
        <taxon>Melipona</taxon>
    </lineage>
</organism>
<comment type="caution">
    <text evidence="1">The sequence shown here is derived from an EMBL/GenBank/DDBJ whole genome shotgun (WGS) entry which is preliminary data.</text>
</comment>
<name>A0AA40G305_9HYME</name>
<protein>
    <submittedName>
        <fullName evidence="1">Uncharacterized protein</fullName>
    </submittedName>
</protein>
<dbReference type="EMBL" id="JAHYIQ010000008">
    <property type="protein sequence ID" value="KAK1130061.1"/>
    <property type="molecule type" value="Genomic_DNA"/>
</dbReference>
<evidence type="ECO:0000313" key="2">
    <source>
        <dbReference type="Proteomes" id="UP001177670"/>
    </source>
</evidence>
<reference evidence="1" key="1">
    <citation type="submission" date="2021-10" db="EMBL/GenBank/DDBJ databases">
        <title>Melipona bicolor Genome sequencing and assembly.</title>
        <authorList>
            <person name="Araujo N.S."/>
            <person name="Arias M.C."/>
        </authorList>
    </citation>
    <scope>NUCLEOTIDE SEQUENCE</scope>
    <source>
        <strain evidence="1">USP_2M_L1-L4_2017</strain>
        <tissue evidence="1">Whole body</tissue>
    </source>
</reference>